<evidence type="ECO:0000256" key="1">
    <source>
        <dbReference type="ARBA" id="ARBA00001947"/>
    </source>
</evidence>
<protein>
    <recommendedName>
        <fullName evidence="5">6-carboxy-5,6,7,8-tetrahydropterin synthase</fullName>
        <ecNumber evidence="4">4.1.2.50</ecNumber>
    </recommendedName>
    <alternativeName>
        <fullName evidence="9">Queuosine biosynthesis protein QueD</fullName>
    </alternativeName>
</protein>
<organism evidence="11 12">
    <name type="scientific">Bdellovibrio bacteriovorus</name>
    <dbReference type="NCBI Taxonomy" id="959"/>
    <lineage>
        <taxon>Bacteria</taxon>
        <taxon>Pseudomonadati</taxon>
        <taxon>Bdellovibrionota</taxon>
        <taxon>Bdellovibrionia</taxon>
        <taxon>Bdellovibrionales</taxon>
        <taxon>Pseudobdellovibrionaceae</taxon>
        <taxon>Bdellovibrio</taxon>
    </lineage>
</organism>
<dbReference type="GO" id="GO:0070497">
    <property type="term" value="F:6-carboxytetrahydropterin synthase activity"/>
    <property type="evidence" value="ECO:0007669"/>
    <property type="project" value="UniProtKB-EC"/>
</dbReference>
<accession>A0A1Z3N8R2</accession>
<dbReference type="InterPro" id="IPR007115">
    <property type="entry name" value="6-PTP_synth/QueD"/>
</dbReference>
<gene>
    <name evidence="11" type="ORF">B9G79_09765</name>
</gene>
<dbReference type="Pfam" id="PF01242">
    <property type="entry name" value="PTPS"/>
    <property type="match status" value="1"/>
</dbReference>
<keyword evidence="6" id="KW-0479">Metal-binding</keyword>
<evidence type="ECO:0000256" key="5">
    <source>
        <dbReference type="ARBA" id="ARBA00018141"/>
    </source>
</evidence>
<dbReference type="Proteomes" id="UP000197003">
    <property type="component" value="Chromosome"/>
</dbReference>
<dbReference type="GO" id="GO:0046872">
    <property type="term" value="F:metal ion binding"/>
    <property type="evidence" value="ECO:0007669"/>
    <property type="project" value="UniProtKB-KW"/>
</dbReference>
<reference evidence="11 12" key="1">
    <citation type="submission" date="2017-04" db="EMBL/GenBank/DDBJ databases">
        <title>Whole genome sequence of Bdellovibrio bacteriovorus strain SSB218315.</title>
        <authorList>
            <person name="Oyedara O."/>
            <person name="Rodriguez-Perez M.A."/>
        </authorList>
    </citation>
    <scope>NUCLEOTIDE SEQUENCE [LARGE SCALE GENOMIC DNA]</scope>
    <source>
        <strain evidence="11 12">SSB218315</strain>
    </source>
</reference>
<evidence type="ECO:0000256" key="10">
    <source>
        <dbReference type="ARBA" id="ARBA00048807"/>
    </source>
</evidence>
<name>A0A1Z3N8R2_BDEBC</name>
<dbReference type="RefSeq" id="WP_088565347.1">
    <property type="nucleotide sequence ID" value="NZ_CP020946.1"/>
</dbReference>
<comment type="catalytic activity">
    <reaction evidence="10">
        <text>7,8-dihydroneopterin 3'-triphosphate + H2O = 6-carboxy-5,6,7,8-tetrahydropterin + triphosphate + acetaldehyde + 2 H(+)</text>
        <dbReference type="Rhea" id="RHEA:27966"/>
        <dbReference type="ChEBI" id="CHEBI:15343"/>
        <dbReference type="ChEBI" id="CHEBI:15377"/>
        <dbReference type="ChEBI" id="CHEBI:15378"/>
        <dbReference type="ChEBI" id="CHEBI:18036"/>
        <dbReference type="ChEBI" id="CHEBI:58462"/>
        <dbReference type="ChEBI" id="CHEBI:61032"/>
        <dbReference type="EC" id="4.1.2.50"/>
    </reaction>
</comment>
<dbReference type="PANTHER" id="PTHR12589:SF7">
    <property type="entry name" value="6-PYRUVOYL TETRAHYDROBIOPTERIN SYNTHASE"/>
    <property type="match status" value="1"/>
</dbReference>
<keyword evidence="7" id="KW-0862">Zinc</keyword>
<comment type="pathway">
    <text evidence="2">Purine metabolism; 7-cyano-7-deazaguanine biosynthesis.</text>
</comment>
<evidence type="ECO:0000256" key="3">
    <source>
        <dbReference type="ARBA" id="ARBA00008900"/>
    </source>
</evidence>
<comment type="similarity">
    <text evidence="3">Belongs to the PTPS family. QueD subfamily.</text>
</comment>
<keyword evidence="8" id="KW-0456">Lyase</keyword>
<dbReference type="EC" id="4.1.2.50" evidence="4"/>
<comment type="cofactor">
    <cofactor evidence="1">
        <name>Zn(2+)</name>
        <dbReference type="ChEBI" id="CHEBI:29105"/>
    </cofactor>
</comment>
<dbReference type="UniPathway" id="UPA00391"/>
<evidence type="ECO:0000256" key="8">
    <source>
        <dbReference type="ARBA" id="ARBA00023239"/>
    </source>
</evidence>
<evidence type="ECO:0000256" key="9">
    <source>
        <dbReference type="ARBA" id="ARBA00031449"/>
    </source>
</evidence>
<evidence type="ECO:0000256" key="6">
    <source>
        <dbReference type="ARBA" id="ARBA00022723"/>
    </source>
</evidence>
<dbReference type="SUPFAM" id="SSF55620">
    <property type="entry name" value="Tetrahydrobiopterin biosynthesis enzymes-like"/>
    <property type="match status" value="1"/>
</dbReference>
<dbReference type="EMBL" id="CP020946">
    <property type="protein sequence ID" value="ASD63837.1"/>
    <property type="molecule type" value="Genomic_DNA"/>
</dbReference>
<evidence type="ECO:0000256" key="4">
    <source>
        <dbReference type="ARBA" id="ARBA00012982"/>
    </source>
</evidence>
<evidence type="ECO:0000313" key="11">
    <source>
        <dbReference type="EMBL" id="ASD63837.1"/>
    </source>
</evidence>
<dbReference type="Gene3D" id="3.30.479.10">
    <property type="entry name" value="6-pyruvoyl tetrahydropterin synthase/QueD"/>
    <property type="match status" value="1"/>
</dbReference>
<evidence type="ECO:0000256" key="2">
    <source>
        <dbReference type="ARBA" id="ARBA00005061"/>
    </source>
</evidence>
<dbReference type="AlphaFoldDB" id="A0A1Z3N8R2"/>
<proteinExistence type="inferred from homology"/>
<dbReference type="InterPro" id="IPR038418">
    <property type="entry name" value="6-PTP_synth/QueD_sf"/>
</dbReference>
<evidence type="ECO:0000256" key="7">
    <source>
        <dbReference type="ARBA" id="ARBA00022833"/>
    </source>
</evidence>
<dbReference type="PANTHER" id="PTHR12589">
    <property type="entry name" value="PYRUVOYL TETRAHYDROBIOPTERIN SYNTHASE"/>
    <property type="match status" value="1"/>
</dbReference>
<sequence>MSTTTLHLAKQNFKFSAAHFLIFDETHAERLHGHNYQVKVDIKTPSEEELHSDGYFIDFNVFKKYIKARLDQWDEMVLLPENQKDMKFKKNGNSLEVTFRDRFYVFPAKEVSLLPVTNTSVEQLSRLLAEEFFAEFKQYGVKSVRVYVAETAGQGASTVVPSRA</sequence>
<evidence type="ECO:0000313" key="12">
    <source>
        <dbReference type="Proteomes" id="UP000197003"/>
    </source>
</evidence>
<dbReference type="OrthoDB" id="9804698at2"/>